<dbReference type="Gene3D" id="3.90.1110.10">
    <property type="entry name" value="RNA polymerase Rpb2, domain 2"/>
    <property type="match status" value="1"/>
</dbReference>
<evidence type="ECO:0000256" key="1">
    <source>
        <dbReference type="ARBA" id="ARBA00006835"/>
    </source>
</evidence>
<keyword evidence="6" id="KW-0804">Transcription</keyword>
<dbReference type="HOGENOM" id="CLU_418978_0_0_1"/>
<gene>
    <name evidence="12" type="ORF">NAPIS_ORF02331</name>
</gene>
<evidence type="ECO:0000256" key="6">
    <source>
        <dbReference type="ARBA" id="ARBA00023163"/>
    </source>
</evidence>
<dbReference type="InterPro" id="IPR007645">
    <property type="entry name" value="RNA_pol_Rpb2_3"/>
</dbReference>
<feature type="domain" description="RNA polymerase Rpb2" evidence="10">
    <location>
        <begin position="280"/>
        <end position="344"/>
    </location>
</feature>
<dbReference type="Pfam" id="PF04566">
    <property type="entry name" value="RNA_pol_Rpb2_4"/>
    <property type="match status" value="1"/>
</dbReference>
<keyword evidence="3 12" id="KW-0240">DNA-directed RNA polymerase</keyword>
<reference evidence="12 13" key="1">
    <citation type="journal article" date="2013" name="BMC Genomics">
        <title>Genome sequencing and comparative genomics of honey bee microsporidia, Nosema apis reveal novel insights into host-parasite interactions.</title>
        <authorList>
            <person name="Chen Yp."/>
            <person name="Pettis J.S."/>
            <person name="Zhao Y."/>
            <person name="Liu X."/>
            <person name="Tallon L.J."/>
            <person name="Sadzewicz L.D."/>
            <person name="Li R."/>
            <person name="Zheng H."/>
            <person name="Huang S."/>
            <person name="Zhang X."/>
            <person name="Hamilton M.C."/>
            <person name="Pernal S.F."/>
            <person name="Melathopoulos A.P."/>
            <person name="Yan X."/>
            <person name="Evans J.D."/>
        </authorList>
    </citation>
    <scope>NUCLEOTIDE SEQUENCE [LARGE SCALE GENOMIC DNA]</scope>
    <source>
        <strain evidence="12 13">BRL 01</strain>
    </source>
</reference>
<evidence type="ECO:0000256" key="7">
    <source>
        <dbReference type="RuleBase" id="RU000434"/>
    </source>
</evidence>
<dbReference type="InterPro" id="IPR007642">
    <property type="entry name" value="RNA_pol_Rpb2_2"/>
</dbReference>
<dbReference type="InterPro" id="IPR007120">
    <property type="entry name" value="DNA-dir_RNAP_su2_dom"/>
</dbReference>
<name>T0L5Z1_9MICR</name>
<evidence type="ECO:0000256" key="4">
    <source>
        <dbReference type="ARBA" id="ARBA00022679"/>
    </source>
</evidence>
<evidence type="ECO:0000259" key="11">
    <source>
        <dbReference type="Pfam" id="PF04566"/>
    </source>
</evidence>
<feature type="domain" description="RNA polymerase Rpb2" evidence="9">
    <location>
        <begin position="18"/>
        <end position="171"/>
    </location>
</feature>
<evidence type="ECO:0000259" key="10">
    <source>
        <dbReference type="Pfam" id="PF04565"/>
    </source>
</evidence>
<accession>T0L5Z1</accession>
<dbReference type="EC" id="2.7.7.6" evidence="2"/>
<dbReference type="PANTHER" id="PTHR20856">
    <property type="entry name" value="DNA-DIRECTED RNA POLYMERASE I SUBUNIT 2"/>
    <property type="match status" value="1"/>
</dbReference>
<feature type="domain" description="DNA-directed RNA polymerase subunit 2 hybrid-binding" evidence="8">
    <location>
        <begin position="478"/>
        <end position="583"/>
    </location>
</feature>
<evidence type="ECO:0000259" key="9">
    <source>
        <dbReference type="Pfam" id="PF04561"/>
    </source>
</evidence>
<dbReference type="GO" id="GO:0000428">
    <property type="term" value="C:DNA-directed RNA polymerase complex"/>
    <property type="evidence" value="ECO:0007669"/>
    <property type="project" value="UniProtKB-KW"/>
</dbReference>
<keyword evidence="4" id="KW-0808">Transferase</keyword>
<dbReference type="GO" id="GO:0006351">
    <property type="term" value="P:DNA-templated transcription"/>
    <property type="evidence" value="ECO:0007669"/>
    <property type="project" value="InterPro"/>
</dbReference>
<dbReference type="InterPro" id="IPR007646">
    <property type="entry name" value="RNA_pol_Rpb2_4"/>
</dbReference>
<dbReference type="Pfam" id="PF04561">
    <property type="entry name" value="RNA_pol_Rpb2_2"/>
    <property type="match status" value="1"/>
</dbReference>
<keyword evidence="5" id="KW-0548">Nucleotidyltransferase</keyword>
<dbReference type="VEuPathDB" id="MicrosporidiaDB:NAPIS_ORF02331"/>
<dbReference type="Gene3D" id="2.40.50.150">
    <property type="match status" value="1"/>
</dbReference>
<dbReference type="InterPro" id="IPR015712">
    <property type="entry name" value="DNA-dir_RNA_pol_su2"/>
</dbReference>
<comment type="similarity">
    <text evidence="1 7">Belongs to the RNA polymerase beta chain family.</text>
</comment>
<evidence type="ECO:0000313" key="12">
    <source>
        <dbReference type="EMBL" id="EQB60103.1"/>
    </source>
</evidence>
<dbReference type="GO" id="GO:0003899">
    <property type="term" value="F:DNA-directed RNA polymerase activity"/>
    <property type="evidence" value="ECO:0007669"/>
    <property type="project" value="UniProtKB-EC"/>
</dbReference>
<dbReference type="SUPFAM" id="SSF64484">
    <property type="entry name" value="beta and beta-prime subunits of DNA dependent RNA-polymerase"/>
    <property type="match status" value="1"/>
</dbReference>
<dbReference type="GO" id="GO:0032549">
    <property type="term" value="F:ribonucleoside binding"/>
    <property type="evidence" value="ECO:0007669"/>
    <property type="project" value="InterPro"/>
</dbReference>
<dbReference type="InterPro" id="IPR037033">
    <property type="entry name" value="DNA-dir_RNAP_su2_hyb_sf"/>
</dbReference>
<dbReference type="Proteomes" id="UP000053780">
    <property type="component" value="Unassembled WGS sequence"/>
</dbReference>
<dbReference type="Gene3D" id="3.90.1070.20">
    <property type="match status" value="1"/>
</dbReference>
<organism evidence="12 13">
    <name type="scientific">Vairimorpha apis BRL 01</name>
    <dbReference type="NCBI Taxonomy" id="1037528"/>
    <lineage>
        <taxon>Eukaryota</taxon>
        <taxon>Fungi</taxon>
        <taxon>Fungi incertae sedis</taxon>
        <taxon>Microsporidia</taxon>
        <taxon>Nosematidae</taxon>
        <taxon>Vairimorpha</taxon>
    </lineage>
</organism>
<dbReference type="Gene3D" id="2.40.270.10">
    <property type="entry name" value="DNA-directed RNA polymerase, subunit 2, domain 6"/>
    <property type="match status" value="1"/>
</dbReference>
<dbReference type="OrthoDB" id="10248617at2759"/>
<evidence type="ECO:0000256" key="3">
    <source>
        <dbReference type="ARBA" id="ARBA00022478"/>
    </source>
</evidence>
<feature type="domain" description="RNA polymerase Rpb2" evidence="11">
    <location>
        <begin position="374"/>
        <end position="432"/>
    </location>
</feature>
<evidence type="ECO:0000256" key="5">
    <source>
        <dbReference type="ARBA" id="ARBA00022695"/>
    </source>
</evidence>
<evidence type="ECO:0000256" key="2">
    <source>
        <dbReference type="ARBA" id="ARBA00012418"/>
    </source>
</evidence>
<evidence type="ECO:0000313" key="13">
    <source>
        <dbReference type="Proteomes" id="UP000053780"/>
    </source>
</evidence>
<dbReference type="EMBL" id="KE647331">
    <property type="protein sequence ID" value="EQB60103.1"/>
    <property type="molecule type" value="Genomic_DNA"/>
</dbReference>
<dbReference type="Pfam" id="PF04565">
    <property type="entry name" value="RNA_pol_Rpb2_3"/>
    <property type="match status" value="1"/>
</dbReference>
<dbReference type="GO" id="GO:0003677">
    <property type="term" value="F:DNA binding"/>
    <property type="evidence" value="ECO:0007669"/>
    <property type="project" value="InterPro"/>
</dbReference>
<dbReference type="Pfam" id="PF00562">
    <property type="entry name" value="RNA_pol_Rpb2_6"/>
    <property type="match status" value="1"/>
</dbReference>
<keyword evidence="13" id="KW-1185">Reference proteome</keyword>
<dbReference type="AlphaFoldDB" id="T0L5Z1"/>
<proteinExistence type="inferred from homology"/>
<evidence type="ECO:0000259" key="8">
    <source>
        <dbReference type="Pfam" id="PF00562"/>
    </source>
</evidence>
<protein>
    <recommendedName>
        <fullName evidence="2">DNA-directed RNA polymerase</fullName>
        <ecNumber evidence="2">2.7.7.6</ecNumber>
    </recommendedName>
</protein>
<dbReference type="InterPro" id="IPR037034">
    <property type="entry name" value="RNA_pol_Rpb2_2_sf"/>
</dbReference>
<dbReference type="InterPro" id="IPR014724">
    <property type="entry name" value="RNA_pol_RPB2_OB-fold"/>
</dbReference>
<sequence length="616" mass="72264">MQKRNFAFAMVRQQKNNLYTDKYISIRSVSNDELGHINFLHYCVDGDIFFRFFRRKNEYHIPVVIILKALINTSDEEIFRLLNKDPYILVTLNKTGKLNIFSKRECMEYIGARFKTATRSSSNIESCDEIFYYYVLPHLIDPLDKFNFLLQAIKKLFCLVRNEIIPDDSDSPASHELLTETQLFAIILRDKLEDLKRNFQSIYYRTIQRKYKKLNNKRKTNDSYKKEISDIKGTKEDFLHAYKYLDTYALGRGFESFLSTGRINIQNSSDILQNAGFCIIAERINFYRYISHFRSVSRGSFFQEVRTTSVRKLRPESWGFFCPVHTPDGTPCGLLTHLTSSASIVNKIFEFDVSLFYSLGVIPSYREFIEGIPVFYDGQVVGYSLNPKDLVEKLRHYRRENNLNIEIVFYNGLKLFEAIYVFNSISRLTRPVKHLNSGLTDYIGIMEQIFLNVQFNGKLKNESFAYEEIDNQNMFSIVASLTPFSEYNQSPRNMYQCQMAKQSMGVPAHNLKTRNDSKLYMLNYSQHPIVRNKNYNLVEDYPLGLNCIVAVLSYTAYDMEDAMVINKGSMERGLFNGYVYKVDKIELPKDCFFLFYQILDIKWLKMMCFINMLILN</sequence>